<dbReference type="EMBL" id="JANJYI010000007">
    <property type="protein sequence ID" value="KAK2643214.1"/>
    <property type="molecule type" value="Genomic_DNA"/>
</dbReference>
<evidence type="ECO:0000313" key="8">
    <source>
        <dbReference type="Proteomes" id="UP001280121"/>
    </source>
</evidence>
<keyword evidence="1" id="KW-0479">Metal-binding</keyword>
<dbReference type="AlphaFoldDB" id="A0AAD9WTH1"/>
<comment type="caution">
    <text evidence="7">The sequence shown here is derived from an EMBL/GenBank/DDBJ whole genome shotgun (WGS) entry which is preliminary data.</text>
</comment>
<keyword evidence="2 4" id="KW-0863">Zinc-finger</keyword>
<evidence type="ECO:0000313" key="7">
    <source>
        <dbReference type="EMBL" id="KAK2643214.1"/>
    </source>
</evidence>
<feature type="region of interest" description="Disordered" evidence="5">
    <location>
        <begin position="178"/>
        <end position="204"/>
    </location>
</feature>
<keyword evidence="8" id="KW-1185">Reference proteome</keyword>
<dbReference type="InterPro" id="IPR006564">
    <property type="entry name" value="Znf_PMZ"/>
</dbReference>
<protein>
    <recommendedName>
        <fullName evidence="6">SWIM-type domain-containing protein</fullName>
    </recommendedName>
</protein>
<evidence type="ECO:0000256" key="3">
    <source>
        <dbReference type="ARBA" id="ARBA00022833"/>
    </source>
</evidence>
<reference evidence="7" key="1">
    <citation type="journal article" date="2023" name="Plant J.">
        <title>Genome sequences and population genomics provide insights into the demographic history, inbreeding, and mutation load of two 'living fossil' tree species of Dipteronia.</title>
        <authorList>
            <person name="Feng Y."/>
            <person name="Comes H.P."/>
            <person name="Chen J."/>
            <person name="Zhu S."/>
            <person name="Lu R."/>
            <person name="Zhang X."/>
            <person name="Li P."/>
            <person name="Qiu J."/>
            <person name="Olsen K.M."/>
            <person name="Qiu Y."/>
        </authorList>
    </citation>
    <scope>NUCLEOTIDE SEQUENCE</scope>
    <source>
        <strain evidence="7">KIB01</strain>
    </source>
</reference>
<accession>A0AAD9WTH1</accession>
<feature type="domain" description="SWIM-type" evidence="6">
    <location>
        <begin position="109"/>
        <end position="141"/>
    </location>
</feature>
<dbReference type="SMART" id="SM00575">
    <property type="entry name" value="ZnF_PMZ"/>
    <property type="match status" value="1"/>
</dbReference>
<keyword evidence="3" id="KW-0862">Zinc</keyword>
<organism evidence="7 8">
    <name type="scientific">Dipteronia dyeriana</name>
    <dbReference type="NCBI Taxonomy" id="168575"/>
    <lineage>
        <taxon>Eukaryota</taxon>
        <taxon>Viridiplantae</taxon>
        <taxon>Streptophyta</taxon>
        <taxon>Embryophyta</taxon>
        <taxon>Tracheophyta</taxon>
        <taxon>Spermatophyta</taxon>
        <taxon>Magnoliopsida</taxon>
        <taxon>eudicotyledons</taxon>
        <taxon>Gunneridae</taxon>
        <taxon>Pentapetalae</taxon>
        <taxon>rosids</taxon>
        <taxon>malvids</taxon>
        <taxon>Sapindales</taxon>
        <taxon>Sapindaceae</taxon>
        <taxon>Hippocastanoideae</taxon>
        <taxon>Acereae</taxon>
        <taxon>Dipteronia</taxon>
    </lineage>
</organism>
<evidence type="ECO:0000256" key="2">
    <source>
        <dbReference type="ARBA" id="ARBA00022771"/>
    </source>
</evidence>
<dbReference type="Pfam" id="PF04434">
    <property type="entry name" value="SWIM"/>
    <property type="match status" value="1"/>
</dbReference>
<evidence type="ECO:0000259" key="6">
    <source>
        <dbReference type="PROSITE" id="PS50966"/>
    </source>
</evidence>
<gene>
    <name evidence="7" type="ORF">Ddye_024977</name>
</gene>
<proteinExistence type="predicted"/>
<dbReference type="Proteomes" id="UP001280121">
    <property type="component" value="Unassembled WGS sequence"/>
</dbReference>
<dbReference type="GO" id="GO:0008270">
    <property type="term" value="F:zinc ion binding"/>
    <property type="evidence" value="ECO:0007669"/>
    <property type="project" value="UniProtKB-KW"/>
</dbReference>
<evidence type="ECO:0000256" key="5">
    <source>
        <dbReference type="SAM" id="MobiDB-lite"/>
    </source>
</evidence>
<evidence type="ECO:0000256" key="4">
    <source>
        <dbReference type="PROSITE-ProRule" id="PRU00325"/>
    </source>
</evidence>
<dbReference type="PANTHER" id="PTHR31973:SF187">
    <property type="entry name" value="MUTATOR TRANSPOSASE MUDRA PROTEIN"/>
    <property type="match status" value="1"/>
</dbReference>
<dbReference type="InterPro" id="IPR007527">
    <property type="entry name" value="Znf_SWIM"/>
</dbReference>
<evidence type="ECO:0000256" key="1">
    <source>
        <dbReference type="ARBA" id="ARBA00022723"/>
    </source>
</evidence>
<dbReference type="PANTHER" id="PTHR31973">
    <property type="entry name" value="POLYPROTEIN, PUTATIVE-RELATED"/>
    <property type="match status" value="1"/>
</dbReference>
<feature type="compositionally biased region" description="Polar residues" evidence="5">
    <location>
        <begin position="178"/>
        <end position="188"/>
    </location>
</feature>
<sequence length="253" mass="29432">MSEPVEKWARHAFEPSLKADHVSNNMFECFNSWIREDGDKLILQLLENFRRKIMVRFCEKWAEADKLNDIITLYARENLTMNEKEVRKLQVIHGRGRWYETVDQGGVKFLVNTDDATCDCGMWQMTGLPCKQAVAVLMYNREHAHHCVHWYYSKQAWKMAYDGNIYPIPDESRWPEFESQTIEPQVQKTKADRPKKKRTRATDEPRAPNATFFKRCSLCGVLGHNRATCPSKVAVLLLASLPLVYESSYCGPH</sequence>
<name>A0AAD9WTH1_9ROSI</name>
<dbReference type="PROSITE" id="PS50966">
    <property type="entry name" value="ZF_SWIM"/>
    <property type="match status" value="1"/>
</dbReference>